<dbReference type="InterPro" id="IPR000792">
    <property type="entry name" value="Tscrpt_reg_LuxR_C"/>
</dbReference>
<dbReference type="PANTHER" id="PTHR44688">
    <property type="entry name" value="DNA-BINDING TRANSCRIPTIONAL ACTIVATOR DEVR_DOSR"/>
    <property type="match status" value="1"/>
</dbReference>
<proteinExistence type="predicted"/>
<dbReference type="Pfam" id="PF00196">
    <property type="entry name" value="GerE"/>
    <property type="match status" value="1"/>
</dbReference>
<dbReference type="PANTHER" id="PTHR44688:SF16">
    <property type="entry name" value="DNA-BINDING TRANSCRIPTIONAL ACTIVATOR DEVR_DOSR"/>
    <property type="match status" value="1"/>
</dbReference>
<evidence type="ECO:0000313" key="5">
    <source>
        <dbReference type="EMBL" id="EJW97700.1"/>
    </source>
</evidence>
<sequence length="242" mass="28040">MNEKLRQQRDGCLEEAQEWQLRSIAQAYAICEHAVAVLSNLRTDQSYIYYGQTSDLLGFEPVGTYEKIASIWEDKILDRIHPDDRRRRILQELAYYQFVATSHSDKAFQWHLENTLRMRDKEGNYRPTLHRIFYFQGEGQRGVSYAICLFNLTGKTSRMALLKNSLTGEERQLDIDEKPLLSEREITIMQCVGEGLSSKAISDRLGISKHTVDRHRQNIIGKMQASNMAEACHKAKQLELLK</sequence>
<dbReference type="GO" id="GO:0006355">
    <property type="term" value="P:regulation of DNA-templated transcription"/>
    <property type="evidence" value="ECO:0007669"/>
    <property type="project" value="InterPro"/>
</dbReference>
<dbReference type="Gene3D" id="3.30.450.20">
    <property type="entry name" value="PAS domain"/>
    <property type="match status" value="1"/>
</dbReference>
<evidence type="ECO:0000259" key="4">
    <source>
        <dbReference type="PROSITE" id="PS50043"/>
    </source>
</evidence>
<name>J9CCM6_9ZZZZ</name>
<accession>J9CCM6</accession>
<dbReference type="SUPFAM" id="SSF46894">
    <property type="entry name" value="C-terminal effector domain of the bipartite response regulators"/>
    <property type="match status" value="1"/>
</dbReference>
<evidence type="ECO:0000256" key="2">
    <source>
        <dbReference type="ARBA" id="ARBA00023125"/>
    </source>
</evidence>
<dbReference type="PROSITE" id="PS50043">
    <property type="entry name" value="HTH_LUXR_2"/>
    <property type="match status" value="1"/>
</dbReference>
<dbReference type="InterPro" id="IPR016032">
    <property type="entry name" value="Sig_transdc_resp-reg_C-effctor"/>
</dbReference>
<dbReference type="EMBL" id="AMCI01004624">
    <property type="protein sequence ID" value="EJW97700.1"/>
    <property type="molecule type" value="Genomic_DNA"/>
</dbReference>
<keyword evidence="1" id="KW-0805">Transcription regulation</keyword>
<dbReference type="PROSITE" id="PS00622">
    <property type="entry name" value="HTH_LUXR_1"/>
    <property type="match status" value="1"/>
</dbReference>
<organism evidence="5">
    <name type="scientific">gut metagenome</name>
    <dbReference type="NCBI Taxonomy" id="749906"/>
    <lineage>
        <taxon>unclassified sequences</taxon>
        <taxon>metagenomes</taxon>
        <taxon>organismal metagenomes</taxon>
    </lineage>
</organism>
<protein>
    <submittedName>
        <fullName evidence="5">Transcriptional regulator GerE, LuxR family</fullName>
    </submittedName>
</protein>
<gene>
    <name evidence="5" type="ORF">EVA_14171</name>
</gene>
<dbReference type="InterPro" id="IPR036388">
    <property type="entry name" value="WH-like_DNA-bd_sf"/>
</dbReference>
<dbReference type="AlphaFoldDB" id="J9CCM6"/>
<dbReference type="Gene3D" id="1.10.10.10">
    <property type="entry name" value="Winged helix-like DNA-binding domain superfamily/Winged helix DNA-binding domain"/>
    <property type="match status" value="1"/>
</dbReference>
<dbReference type="GO" id="GO:0003677">
    <property type="term" value="F:DNA binding"/>
    <property type="evidence" value="ECO:0007669"/>
    <property type="project" value="UniProtKB-KW"/>
</dbReference>
<feature type="domain" description="HTH luxR-type" evidence="4">
    <location>
        <begin position="174"/>
        <end position="239"/>
    </location>
</feature>
<comment type="caution">
    <text evidence="5">The sequence shown here is derived from an EMBL/GenBank/DDBJ whole genome shotgun (WGS) entry which is preliminary data.</text>
</comment>
<keyword evidence="2" id="KW-0238">DNA-binding</keyword>
<evidence type="ECO:0000256" key="3">
    <source>
        <dbReference type="ARBA" id="ARBA00023163"/>
    </source>
</evidence>
<dbReference type="SMART" id="SM00421">
    <property type="entry name" value="HTH_LUXR"/>
    <property type="match status" value="1"/>
</dbReference>
<keyword evidence="3" id="KW-0804">Transcription</keyword>
<reference evidence="5" key="1">
    <citation type="journal article" date="2012" name="PLoS ONE">
        <title>Gene sets for utilization of primary and secondary nutrition supplies in the distal gut of endangered iberian lynx.</title>
        <authorList>
            <person name="Alcaide M."/>
            <person name="Messina E."/>
            <person name="Richter M."/>
            <person name="Bargiela R."/>
            <person name="Peplies J."/>
            <person name="Huws S.A."/>
            <person name="Newbold C.J."/>
            <person name="Golyshin P.N."/>
            <person name="Simon M.A."/>
            <person name="Lopez G."/>
            <person name="Yakimov M.M."/>
            <person name="Ferrer M."/>
        </authorList>
    </citation>
    <scope>NUCLEOTIDE SEQUENCE</scope>
</reference>
<dbReference type="PRINTS" id="PR00038">
    <property type="entry name" value="HTHLUXR"/>
</dbReference>
<dbReference type="CDD" id="cd06170">
    <property type="entry name" value="LuxR_C_like"/>
    <property type="match status" value="1"/>
</dbReference>
<evidence type="ECO:0000256" key="1">
    <source>
        <dbReference type="ARBA" id="ARBA00023015"/>
    </source>
</evidence>